<dbReference type="EMBL" id="SOHM01000012">
    <property type="protein sequence ID" value="TFD92011.1"/>
    <property type="molecule type" value="Genomic_DNA"/>
</dbReference>
<dbReference type="InterPro" id="IPR001647">
    <property type="entry name" value="HTH_TetR"/>
</dbReference>
<keyword evidence="1 2" id="KW-0238">DNA-binding</keyword>
<evidence type="ECO:0000259" key="3">
    <source>
        <dbReference type="PROSITE" id="PS50977"/>
    </source>
</evidence>
<dbReference type="PROSITE" id="PS50977">
    <property type="entry name" value="HTH_TETR_2"/>
    <property type="match status" value="1"/>
</dbReference>
<evidence type="ECO:0000313" key="5">
    <source>
        <dbReference type="Proteomes" id="UP000298468"/>
    </source>
</evidence>
<dbReference type="InterPro" id="IPR009057">
    <property type="entry name" value="Homeodomain-like_sf"/>
</dbReference>
<feature type="domain" description="HTH tetR-type" evidence="3">
    <location>
        <begin position="16"/>
        <end position="76"/>
    </location>
</feature>
<sequence>MNTDESTSGLPSKEPEPTRQRILEAARVEFAAHGLAGARIDRIARNASASKERLYAYYRHKAELFSAVLELNLIEFASAVQQNAGESLPEFAGALYDHAVAHPEYLRMIDWANLEGQEVINPPVNLINEFHAERLRGVIALQAAGSVDPSWDPDHLNALVFGIVSCWIHEPASALAAGRKPDADALAARRASVVRAVERLVAPGA</sequence>
<comment type="caution">
    <text evidence="4">The sequence shown here is derived from an EMBL/GenBank/DDBJ whole genome shotgun (WGS) entry which is preliminary data.</text>
</comment>
<dbReference type="InterPro" id="IPR050109">
    <property type="entry name" value="HTH-type_TetR-like_transc_reg"/>
</dbReference>
<protein>
    <submittedName>
        <fullName evidence="4">TetR/AcrR family transcriptional regulator</fullName>
    </submittedName>
</protein>
<organism evidence="4 5">
    <name type="scientific">Cryobacterium lactosi</name>
    <dbReference type="NCBI Taxonomy" id="1259202"/>
    <lineage>
        <taxon>Bacteria</taxon>
        <taxon>Bacillati</taxon>
        <taxon>Actinomycetota</taxon>
        <taxon>Actinomycetes</taxon>
        <taxon>Micrococcales</taxon>
        <taxon>Microbacteriaceae</taxon>
        <taxon>Cryobacterium</taxon>
    </lineage>
</organism>
<evidence type="ECO:0000256" key="2">
    <source>
        <dbReference type="PROSITE-ProRule" id="PRU00335"/>
    </source>
</evidence>
<accession>A0A4R9BXH1</accession>
<dbReference type="GO" id="GO:0003677">
    <property type="term" value="F:DNA binding"/>
    <property type="evidence" value="ECO:0007669"/>
    <property type="project" value="UniProtKB-UniRule"/>
</dbReference>
<dbReference type="Proteomes" id="UP000298468">
    <property type="component" value="Unassembled WGS sequence"/>
</dbReference>
<evidence type="ECO:0000256" key="1">
    <source>
        <dbReference type="ARBA" id="ARBA00023125"/>
    </source>
</evidence>
<dbReference type="Pfam" id="PF17926">
    <property type="entry name" value="TetR_C_21"/>
    <property type="match status" value="1"/>
</dbReference>
<proteinExistence type="predicted"/>
<dbReference type="InterPro" id="IPR036271">
    <property type="entry name" value="Tet_transcr_reg_TetR-rel_C_sf"/>
</dbReference>
<dbReference type="SUPFAM" id="SSF46689">
    <property type="entry name" value="Homeodomain-like"/>
    <property type="match status" value="1"/>
</dbReference>
<dbReference type="OrthoDB" id="4726108at2"/>
<dbReference type="SUPFAM" id="SSF48498">
    <property type="entry name" value="Tetracyclin repressor-like, C-terminal domain"/>
    <property type="match status" value="1"/>
</dbReference>
<evidence type="ECO:0000313" key="4">
    <source>
        <dbReference type="EMBL" id="TFD92011.1"/>
    </source>
</evidence>
<reference evidence="4 5" key="1">
    <citation type="submission" date="2019-03" db="EMBL/GenBank/DDBJ databases">
        <title>Genomics of glacier-inhabiting Cryobacterium strains.</title>
        <authorList>
            <person name="Liu Q."/>
            <person name="Xin Y.-H."/>
        </authorList>
    </citation>
    <scope>NUCLEOTIDE SEQUENCE [LARGE SCALE GENOMIC DNA]</scope>
    <source>
        <strain evidence="4 5">Sr59</strain>
    </source>
</reference>
<dbReference type="Pfam" id="PF00440">
    <property type="entry name" value="TetR_N"/>
    <property type="match status" value="1"/>
</dbReference>
<dbReference type="InterPro" id="IPR041467">
    <property type="entry name" value="Sco4008_C"/>
</dbReference>
<dbReference type="RefSeq" id="WP_134640125.1">
    <property type="nucleotide sequence ID" value="NZ_SOHM01000012.1"/>
</dbReference>
<name>A0A4R9BXH1_9MICO</name>
<gene>
    <name evidence="4" type="ORF">E3T61_06750</name>
</gene>
<keyword evidence="5" id="KW-1185">Reference proteome</keyword>
<feature type="DNA-binding region" description="H-T-H motif" evidence="2">
    <location>
        <begin position="39"/>
        <end position="58"/>
    </location>
</feature>
<dbReference type="PANTHER" id="PTHR30328:SF54">
    <property type="entry name" value="HTH-TYPE TRANSCRIPTIONAL REPRESSOR SCO4008"/>
    <property type="match status" value="1"/>
</dbReference>
<dbReference type="PANTHER" id="PTHR30328">
    <property type="entry name" value="TRANSCRIPTIONAL REPRESSOR"/>
    <property type="match status" value="1"/>
</dbReference>
<dbReference type="AlphaFoldDB" id="A0A4R9BXH1"/>
<dbReference type="Gene3D" id="1.10.357.10">
    <property type="entry name" value="Tetracycline Repressor, domain 2"/>
    <property type="match status" value="1"/>
</dbReference>
<dbReference type="GO" id="GO:0006355">
    <property type="term" value="P:regulation of DNA-templated transcription"/>
    <property type="evidence" value="ECO:0007669"/>
    <property type="project" value="UniProtKB-ARBA"/>
</dbReference>